<name>A0A9Q8T5F1_9PEZI</name>
<dbReference type="AlphaFoldDB" id="A0A9Q8T5F1"/>
<proteinExistence type="predicted"/>
<reference evidence="1" key="1">
    <citation type="journal article" date="2021" name="Mol. Plant Microbe Interact.">
        <title>Complete Genome Sequence of the Plant-Pathogenic Fungus Colletotrichum lupini.</title>
        <authorList>
            <person name="Baroncelli R."/>
            <person name="Pensec F."/>
            <person name="Da Lio D."/>
            <person name="Boufleur T."/>
            <person name="Vicente I."/>
            <person name="Sarrocco S."/>
            <person name="Picot A."/>
            <person name="Baraldi E."/>
            <person name="Sukno S."/>
            <person name="Thon M."/>
            <person name="Le Floch G."/>
        </authorList>
    </citation>
    <scope>NUCLEOTIDE SEQUENCE</scope>
    <source>
        <strain evidence="1">IMI 504893</strain>
    </source>
</reference>
<dbReference type="GeneID" id="73349034"/>
<gene>
    <name evidence="1" type="ORF">CLUP02_15100</name>
</gene>
<dbReference type="EMBL" id="CP019480">
    <property type="protein sequence ID" value="UQC89569.1"/>
    <property type="molecule type" value="Genomic_DNA"/>
</dbReference>
<sequence length="174" mass="19040">MKILLLSISNFRRAPPSLLSIQKPHPAYDQIHNVSKPKAAIDPNGGSISPGHRGLHADAGSSQPYMVKWNKLGAMESVDPSDSYREHGHLSPELLSCQRKAYISSTQYPSGQCLQLRVIEEEPRQEFRILVSAVPDSDHAGTPGCNVSTPFWHIKAECGAGPWPGPEINPRVAE</sequence>
<protein>
    <submittedName>
        <fullName evidence="1">Uncharacterized protein</fullName>
    </submittedName>
</protein>
<dbReference type="Proteomes" id="UP000830671">
    <property type="component" value="Chromosome 8"/>
</dbReference>
<evidence type="ECO:0000313" key="2">
    <source>
        <dbReference type="Proteomes" id="UP000830671"/>
    </source>
</evidence>
<organism evidence="1 2">
    <name type="scientific">Colletotrichum lupini</name>
    <dbReference type="NCBI Taxonomy" id="145971"/>
    <lineage>
        <taxon>Eukaryota</taxon>
        <taxon>Fungi</taxon>
        <taxon>Dikarya</taxon>
        <taxon>Ascomycota</taxon>
        <taxon>Pezizomycotina</taxon>
        <taxon>Sordariomycetes</taxon>
        <taxon>Hypocreomycetidae</taxon>
        <taxon>Glomerellales</taxon>
        <taxon>Glomerellaceae</taxon>
        <taxon>Colletotrichum</taxon>
        <taxon>Colletotrichum acutatum species complex</taxon>
    </lineage>
</organism>
<keyword evidence="2" id="KW-1185">Reference proteome</keyword>
<accession>A0A9Q8T5F1</accession>
<dbReference type="KEGG" id="clup:CLUP02_15100"/>
<dbReference type="RefSeq" id="XP_049151170.1">
    <property type="nucleotide sequence ID" value="XM_049294024.1"/>
</dbReference>
<evidence type="ECO:0000313" key="1">
    <source>
        <dbReference type="EMBL" id="UQC89569.1"/>
    </source>
</evidence>